<sequence length="120" mass="13989">MKSVFIIYMNTDFLIFSILYIRTLISFRTCKPISEPIIYNKNKKISTVIQNAVKNLSLIIFLFIIYRINYSFCPPELVSGSQYLYSSLPFSPNSPPQTTKTPPKPQLSKLFFKKYFVLVQ</sequence>
<protein>
    <submittedName>
        <fullName evidence="2">Uncharacterized protein</fullName>
    </submittedName>
</protein>
<organism evidence="2 3">
    <name type="scientific">Algoriella xinjiangensis</name>
    <dbReference type="NCBI Taxonomy" id="684065"/>
    <lineage>
        <taxon>Bacteria</taxon>
        <taxon>Pseudomonadati</taxon>
        <taxon>Bacteroidota</taxon>
        <taxon>Flavobacteriia</taxon>
        <taxon>Flavobacteriales</taxon>
        <taxon>Weeksellaceae</taxon>
        <taxon>Algoriella</taxon>
    </lineage>
</organism>
<dbReference type="EMBL" id="FOUZ01000011">
    <property type="protein sequence ID" value="SFN36019.1"/>
    <property type="molecule type" value="Genomic_DNA"/>
</dbReference>
<dbReference type="AlphaFoldDB" id="A0A1I4YEK7"/>
<feature type="transmembrane region" description="Helical" evidence="1">
    <location>
        <begin position="48"/>
        <end position="66"/>
    </location>
</feature>
<dbReference type="STRING" id="684065.SAMN05421738_1111"/>
<reference evidence="3" key="1">
    <citation type="submission" date="2016-10" db="EMBL/GenBank/DDBJ databases">
        <authorList>
            <person name="Varghese N."/>
            <person name="Submissions S."/>
        </authorList>
    </citation>
    <scope>NUCLEOTIDE SEQUENCE [LARGE SCALE GENOMIC DNA]</scope>
    <source>
        <strain evidence="3">XJ109</strain>
    </source>
</reference>
<evidence type="ECO:0000313" key="3">
    <source>
        <dbReference type="Proteomes" id="UP000199149"/>
    </source>
</evidence>
<evidence type="ECO:0000256" key="1">
    <source>
        <dbReference type="SAM" id="Phobius"/>
    </source>
</evidence>
<keyword evidence="3" id="KW-1185">Reference proteome</keyword>
<dbReference type="Proteomes" id="UP000199149">
    <property type="component" value="Unassembled WGS sequence"/>
</dbReference>
<evidence type="ECO:0000313" key="2">
    <source>
        <dbReference type="EMBL" id="SFN36019.1"/>
    </source>
</evidence>
<gene>
    <name evidence="2" type="ORF">SAMN05421738_1111</name>
</gene>
<keyword evidence="1" id="KW-0472">Membrane</keyword>
<keyword evidence="1" id="KW-1133">Transmembrane helix</keyword>
<feature type="transmembrane region" description="Helical" evidence="1">
    <location>
        <begin position="6"/>
        <end position="27"/>
    </location>
</feature>
<name>A0A1I4YEK7_9FLAO</name>
<accession>A0A1I4YEK7</accession>
<keyword evidence="1" id="KW-0812">Transmembrane</keyword>
<proteinExistence type="predicted"/>